<gene>
    <name evidence="5" type="ORF">J4215_02600</name>
</gene>
<evidence type="ECO:0000313" key="6">
    <source>
        <dbReference type="Proteomes" id="UP000675968"/>
    </source>
</evidence>
<accession>A0A8T4L9R1</accession>
<keyword evidence="1" id="KW-0732">Signal</keyword>
<reference evidence="5" key="1">
    <citation type="submission" date="2021-03" db="EMBL/GenBank/DDBJ databases">
        <authorList>
            <person name="Jaffe A."/>
        </authorList>
    </citation>
    <scope>NUCLEOTIDE SEQUENCE</scope>
    <source>
        <strain evidence="5">RIFCSPLOWO2_01_FULL_AR10_48_17</strain>
    </source>
</reference>
<evidence type="ECO:0000256" key="3">
    <source>
        <dbReference type="ARBA" id="ARBA00023157"/>
    </source>
</evidence>
<dbReference type="InterPro" id="IPR012334">
    <property type="entry name" value="Pectin_lyas_fold"/>
</dbReference>
<dbReference type="Gene3D" id="2.160.20.10">
    <property type="entry name" value="Single-stranded right-handed beta-helix, Pectin lyase-like"/>
    <property type="match status" value="1"/>
</dbReference>
<evidence type="ECO:0000256" key="4">
    <source>
        <dbReference type="SAM" id="Phobius"/>
    </source>
</evidence>
<keyword evidence="3" id="KW-1015">Disulfide bond</keyword>
<keyword evidence="4" id="KW-0472">Membrane</keyword>
<dbReference type="SMART" id="SM00710">
    <property type="entry name" value="PbH1"/>
    <property type="match status" value="7"/>
</dbReference>
<dbReference type="InterPro" id="IPR011936">
    <property type="entry name" value="Myxo_disulph_rpt"/>
</dbReference>
<dbReference type="AlphaFoldDB" id="A0A8T4L9R1"/>
<protein>
    <submittedName>
        <fullName evidence="5">Right-handed parallel beta-helix repeat-containing protein</fullName>
    </submittedName>
</protein>
<evidence type="ECO:0000313" key="5">
    <source>
        <dbReference type="EMBL" id="MBS3061450.1"/>
    </source>
</evidence>
<sequence>MVQVTWVNAIGKILTIPFFVLIISGFLFFLVSQTNLLSNQNPIIDQNEQVCGNRVCESNENSFTCLLDCFACNENGTCETEIEENDYSCEKDCPIRVCNNDGKCDPKESPTDCPIDCEPKTGPCIKDGFCNKIIGETVEMCPEDCTVLPPACGDAKCNGSETCFGCQTDCGSCPFNPTCGNNIPEGTEVCDGTALNGQSCQTKGFASGILTCFSSCDDFNTVNCATPLPPCDENWSCGQWSTCSSRVQNRTCTDTNGCSTTIEQPALTQTCNNAVCGNNFREEAEICDGTDLNGQTCQSQGFANGNVACATNCQSFNMTNCVGASNVECGNGLIETNEACDDSDTSSGDGCSSSCQVESGYWCTRQPSICQAGAWAAPIGIPTPGFGIEETYRIYDDPTHRNPGVHYTQNEEGGYYTHYIDATRLTATDVDNPFGSVSKPRKTIPRNLSAGSVVEIHTSTLANYQSRIVVSGEGTPLQPIFIRGPDSLHKPVLNNTVEVGFIDRNGRYIIIENLDAPHISIRSRGVDDYKADHIAVRHSEIHHGSGTSANAYSSDIVIFNNHIHDGGDWTADYESNVSGVSAGSNTLRVWILDNDIHHFGSDSMIISGAGVLYENAARFIYIGRNNLHHNGENAVDVKRARDVIISQNTIHDFREPYAVGGSAASRPGIVIHDRPENVWILFNRFYNIGNAVTAATERGTLAMIGNVVQEGGDNRPIVQLSAGDSDLGYKSKIIFAHNTLFNVANGLSLGGNDTISVGGNIIDGISQNSSSQHIRFSGPVDSPWNLNYSLFGGPGTKAKIGWGTSVSRDVVTLGQDYSGQCAGCLETSPQFVNAPFSSVWVDTFFKATYSNAEMTEINRTGVPDSARIRTTLRVPGQDFSAVGIRIGDHVKMNSGTGVVTSLLSTDNPNLKIGAINGDTLTLNRDITLSPSSDVSFSVSYYPTTRTDVYLADVSGFAVGDKVEFGNDNVARTVSAITADSKGSKIVFFPPTPDPIYPYRFLSNWKQNTRVVEDFRVKSASLAENASIEGNYYALFESLYGIDIRKDFDGKIRPRGSQWDIGAFERS</sequence>
<keyword evidence="2" id="KW-0677">Repeat</keyword>
<organism evidence="5 6">
    <name type="scientific">Candidatus Iainarchaeum sp</name>
    <dbReference type="NCBI Taxonomy" id="3101447"/>
    <lineage>
        <taxon>Archaea</taxon>
        <taxon>Candidatus Iainarchaeota</taxon>
        <taxon>Candidatus Iainarchaeia</taxon>
        <taxon>Candidatus Iainarchaeales</taxon>
        <taxon>Candidatus Iainarchaeaceae</taxon>
        <taxon>Candidatus Iainarchaeum</taxon>
    </lineage>
</organism>
<feature type="transmembrane region" description="Helical" evidence="4">
    <location>
        <begin position="12"/>
        <end position="31"/>
    </location>
</feature>
<dbReference type="EMBL" id="JAGVWC010000009">
    <property type="protein sequence ID" value="MBS3061450.1"/>
    <property type="molecule type" value="Genomic_DNA"/>
</dbReference>
<evidence type="ECO:0000256" key="1">
    <source>
        <dbReference type="ARBA" id="ARBA00022729"/>
    </source>
</evidence>
<dbReference type="SUPFAM" id="SSF51126">
    <property type="entry name" value="Pectin lyase-like"/>
    <property type="match status" value="1"/>
</dbReference>
<dbReference type="Proteomes" id="UP000675968">
    <property type="component" value="Unassembled WGS sequence"/>
</dbReference>
<dbReference type="InterPro" id="IPR011050">
    <property type="entry name" value="Pectin_lyase_fold/virulence"/>
</dbReference>
<dbReference type="NCBIfam" id="TIGR02232">
    <property type="entry name" value="myxo_disulf_rpt"/>
    <property type="match status" value="1"/>
</dbReference>
<keyword evidence="4" id="KW-1133">Transmembrane helix</keyword>
<comment type="caution">
    <text evidence="5">The sequence shown here is derived from an EMBL/GenBank/DDBJ whole genome shotgun (WGS) entry which is preliminary data.</text>
</comment>
<proteinExistence type="predicted"/>
<evidence type="ECO:0000256" key="2">
    <source>
        <dbReference type="ARBA" id="ARBA00022737"/>
    </source>
</evidence>
<name>A0A8T4L9R1_9ARCH</name>
<reference evidence="5" key="2">
    <citation type="submission" date="2021-05" db="EMBL/GenBank/DDBJ databases">
        <title>Protein family content uncovers lineage relationships and bacterial pathway maintenance mechanisms in DPANN archaea.</title>
        <authorList>
            <person name="Castelle C.J."/>
            <person name="Meheust R."/>
            <person name="Jaffe A.L."/>
            <person name="Seitz K."/>
            <person name="Gong X."/>
            <person name="Baker B.J."/>
            <person name="Banfield J.F."/>
        </authorList>
    </citation>
    <scope>NUCLEOTIDE SEQUENCE</scope>
    <source>
        <strain evidence="5">RIFCSPLOWO2_01_FULL_AR10_48_17</strain>
    </source>
</reference>
<keyword evidence="4" id="KW-0812">Transmembrane</keyword>
<dbReference type="InterPro" id="IPR006626">
    <property type="entry name" value="PbH1"/>
</dbReference>